<feature type="domain" description="Protein kinase" evidence="6">
    <location>
        <begin position="9"/>
        <end position="286"/>
    </location>
</feature>
<dbReference type="PANTHER" id="PTHR43289:SF6">
    <property type="entry name" value="SERINE_THREONINE-PROTEIN KINASE NEKL-3"/>
    <property type="match status" value="1"/>
</dbReference>
<keyword evidence="3 7" id="KW-0418">Kinase</keyword>
<keyword evidence="8" id="KW-1185">Reference proteome</keyword>
<gene>
    <name evidence="7" type="ORF">JIN84_00810</name>
</gene>
<dbReference type="InterPro" id="IPR000719">
    <property type="entry name" value="Prot_kinase_dom"/>
</dbReference>
<organism evidence="7 8">
    <name type="scientific">Luteolibacter yonseiensis</name>
    <dbReference type="NCBI Taxonomy" id="1144680"/>
    <lineage>
        <taxon>Bacteria</taxon>
        <taxon>Pseudomonadati</taxon>
        <taxon>Verrucomicrobiota</taxon>
        <taxon>Verrucomicrobiia</taxon>
        <taxon>Verrucomicrobiales</taxon>
        <taxon>Verrucomicrobiaceae</taxon>
        <taxon>Luteolibacter</taxon>
    </lineage>
</organism>
<dbReference type="SUPFAM" id="SSF56112">
    <property type="entry name" value="Protein kinase-like (PK-like)"/>
    <property type="match status" value="1"/>
</dbReference>
<evidence type="ECO:0000313" key="7">
    <source>
        <dbReference type="EMBL" id="MBK1814148.1"/>
    </source>
</evidence>
<dbReference type="RefSeq" id="WP_200349109.1">
    <property type="nucleotide sequence ID" value="NZ_BAABHZ010000005.1"/>
</dbReference>
<feature type="region of interest" description="Disordered" evidence="5">
    <location>
        <begin position="348"/>
        <end position="382"/>
    </location>
</feature>
<evidence type="ECO:0000259" key="6">
    <source>
        <dbReference type="PROSITE" id="PS50011"/>
    </source>
</evidence>
<dbReference type="Proteomes" id="UP000600139">
    <property type="component" value="Unassembled WGS sequence"/>
</dbReference>
<sequence>MDVPRVEGLKPKNLIGHGGCGRVYRAEDESAGECAVKIFERPSISPELLKRATERLETGGWPAGVMRVLAADLEEMPPFWVMPLLVDPVDGKPRSMQVSLDDHLGTRSWKLVRSIGRALAAMHERRVAHGNLKPGNVFFDERGEVLLSDWAIGNMPGAQEFHFTDAVLYQAPEQLRNKEGYLEDAGYRWDVFSFGVLAYRILTGRFPRCHDTFHFVAPPAGGTTKKGMQADLGKIAKNLEADDSVTWPDAAKNDVEKGFREWIERCLRLDVSRRPMTMLEVVAGFVAAENKAAPVVEPRKAEPPRRAAERTDGRPDGRVWGLLFLAGGAALVFAVLWRSSDAQLSKEREERRNDAALLKSSDDSAATARADAEKGRAEAETRRAEAEQALSYERELGIARLEASRLIGDQLFTWAMEKGNRSLPPLDGRELRLRRLERYFTDFLARTVDVRTLADERARVIIQLSEISLAAGDASTAGARLREALKAWDTMPMDAAMKLRMATNSLLLALLHGANGDPGAGASFVAARAALTAVPQAEVDADRLNQLLAVLDFHEAKLLAAKGDDAKALQQLLHATETLNRIADLRPDAAVLRSELANCYLSSATILEGMGKSGDAREVRMLASVELVKLLKNSPDDFALRLDLAGCYSAMAESAVLSGDIVGAESISKEAMKLLDRLVVEQPGNAEAVSRKASQLGLRAGIQRDKGFAAEAMKGYEEGIRMLEALRASSPDNGMAAYRLAQLWWQQGRMLGMSNKRGEEIVLIGQARELLEKLESTPAANGPRPEQLRSTAAYLSGDLGHALQLAGRKEEARATFSQAVTLWDNLLKSRPQSEEYSEGLAWCRQRLDDLK</sequence>
<evidence type="ECO:0000256" key="3">
    <source>
        <dbReference type="ARBA" id="ARBA00022777"/>
    </source>
</evidence>
<evidence type="ECO:0000256" key="2">
    <source>
        <dbReference type="ARBA" id="ARBA00022741"/>
    </source>
</evidence>
<dbReference type="PROSITE" id="PS50011">
    <property type="entry name" value="PROTEIN_KINASE_DOM"/>
    <property type="match status" value="1"/>
</dbReference>
<feature type="compositionally biased region" description="Basic and acidic residues" evidence="5">
    <location>
        <begin position="370"/>
        <end position="382"/>
    </location>
</feature>
<name>A0A934V8I4_9BACT</name>
<dbReference type="AlphaFoldDB" id="A0A934V8I4"/>
<keyword evidence="4" id="KW-0067">ATP-binding</keyword>
<evidence type="ECO:0000256" key="5">
    <source>
        <dbReference type="SAM" id="MobiDB-lite"/>
    </source>
</evidence>
<keyword evidence="1" id="KW-0808">Transferase</keyword>
<accession>A0A934V8I4</accession>
<comment type="caution">
    <text evidence="7">The sequence shown here is derived from an EMBL/GenBank/DDBJ whole genome shotgun (WGS) entry which is preliminary data.</text>
</comment>
<evidence type="ECO:0000256" key="1">
    <source>
        <dbReference type="ARBA" id="ARBA00022679"/>
    </source>
</evidence>
<keyword evidence="2" id="KW-0547">Nucleotide-binding</keyword>
<dbReference type="PANTHER" id="PTHR43289">
    <property type="entry name" value="MITOGEN-ACTIVATED PROTEIN KINASE KINASE KINASE 20-RELATED"/>
    <property type="match status" value="1"/>
</dbReference>
<dbReference type="SUPFAM" id="SSF48452">
    <property type="entry name" value="TPR-like"/>
    <property type="match status" value="1"/>
</dbReference>
<dbReference type="EMBL" id="JAENIK010000001">
    <property type="protein sequence ID" value="MBK1814148.1"/>
    <property type="molecule type" value="Genomic_DNA"/>
</dbReference>
<dbReference type="Pfam" id="PF00069">
    <property type="entry name" value="Pkinase"/>
    <property type="match status" value="1"/>
</dbReference>
<dbReference type="InterPro" id="IPR011009">
    <property type="entry name" value="Kinase-like_dom_sf"/>
</dbReference>
<dbReference type="Gene3D" id="1.25.40.10">
    <property type="entry name" value="Tetratricopeptide repeat domain"/>
    <property type="match status" value="1"/>
</dbReference>
<proteinExistence type="predicted"/>
<dbReference type="Gene3D" id="1.10.510.10">
    <property type="entry name" value="Transferase(Phosphotransferase) domain 1"/>
    <property type="match status" value="1"/>
</dbReference>
<dbReference type="SMART" id="SM00220">
    <property type="entry name" value="S_TKc"/>
    <property type="match status" value="1"/>
</dbReference>
<reference evidence="7" key="1">
    <citation type="submission" date="2021-01" db="EMBL/GenBank/DDBJ databases">
        <title>Modified the classification status of verrucomicrobia.</title>
        <authorList>
            <person name="Feng X."/>
        </authorList>
    </citation>
    <scope>NUCLEOTIDE SEQUENCE</scope>
    <source>
        <strain evidence="7">JCM 18052</strain>
    </source>
</reference>
<dbReference type="GO" id="GO:0005524">
    <property type="term" value="F:ATP binding"/>
    <property type="evidence" value="ECO:0007669"/>
    <property type="project" value="UniProtKB-KW"/>
</dbReference>
<dbReference type="InterPro" id="IPR011990">
    <property type="entry name" value="TPR-like_helical_dom_sf"/>
</dbReference>
<feature type="compositionally biased region" description="Low complexity" evidence="5">
    <location>
        <begin position="355"/>
        <end position="369"/>
    </location>
</feature>
<evidence type="ECO:0000313" key="8">
    <source>
        <dbReference type="Proteomes" id="UP000600139"/>
    </source>
</evidence>
<protein>
    <submittedName>
        <fullName evidence="7">Protein kinase</fullName>
    </submittedName>
</protein>
<dbReference type="GO" id="GO:0004674">
    <property type="term" value="F:protein serine/threonine kinase activity"/>
    <property type="evidence" value="ECO:0007669"/>
    <property type="project" value="TreeGrafter"/>
</dbReference>
<evidence type="ECO:0000256" key="4">
    <source>
        <dbReference type="ARBA" id="ARBA00022840"/>
    </source>
</evidence>